<name>A0A916UJ46_9SPHI</name>
<dbReference type="Proteomes" id="UP000651668">
    <property type="component" value="Unassembled WGS sequence"/>
</dbReference>
<reference evidence="3" key="2">
    <citation type="submission" date="2020-09" db="EMBL/GenBank/DDBJ databases">
        <authorList>
            <person name="Sun Q."/>
            <person name="Zhou Y."/>
        </authorList>
    </citation>
    <scope>NUCLEOTIDE SEQUENCE</scope>
    <source>
        <strain evidence="3">CGMCC 1.15343</strain>
    </source>
</reference>
<dbReference type="AlphaFoldDB" id="A0A916UJ46"/>
<evidence type="ECO:0000256" key="1">
    <source>
        <dbReference type="SAM" id="SignalP"/>
    </source>
</evidence>
<keyword evidence="1" id="KW-0732">Signal</keyword>
<feature type="signal peptide" evidence="1">
    <location>
        <begin position="1"/>
        <end position="21"/>
    </location>
</feature>
<evidence type="ECO:0000313" key="4">
    <source>
        <dbReference type="Proteomes" id="UP000651668"/>
    </source>
</evidence>
<comment type="caution">
    <text evidence="3">The sequence shown here is derived from an EMBL/GenBank/DDBJ whole genome shotgun (WGS) entry which is preliminary data.</text>
</comment>
<organism evidence="3 4">
    <name type="scientific">Pedobacter quisquiliarum</name>
    <dbReference type="NCBI Taxonomy" id="1834438"/>
    <lineage>
        <taxon>Bacteria</taxon>
        <taxon>Pseudomonadati</taxon>
        <taxon>Bacteroidota</taxon>
        <taxon>Sphingobacteriia</taxon>
        <taxon>Sphingobacteriales</taxon>
        <taxon>Sphingobacteriaceae</taxon>
        <taxon>Pedobacter</taxon>
    </lineage>
</organism>
<feature type="chain" id="PRO_5036674190" evidence="1">
    <location>
        <begin position="22"/>
        <end position="234"/>
    </location>
</feature>
<feature type="domain" description="DUF4397" evidence="2">
    <location>
        <begin position="43"/>
        <end position="154"/>
    </location>
</feature>
<sequence length="234" mass="25104">MKISTNLKSSFKLLFAGLALSAVLASCSKDFDNTPAPAVSGFNIIHASPTTELLDFYVNNTRGNNQNFGFTQRFGYYEVYSGTSKISVTKKGSGTPLIGENFNFQPERLYSLFIVGKVDSLKYLMVKDSVSLPASGKANIRFVNASPDAPALNLMVGTAAADLVTDKAFRQYSEFLAVDAASKVTLTAKNKTTGAIEATLPNVNIEAGRTYTVWAKGLKAATDSTKLGLAIFTH</sequence>
<evidence type="ECO:0000259" key="2">
    <source>
        <dbReference type="Pfam" id="PF14344"/>
    </source>
</evidence>
<evidence type="ECO:0000313" key="3">
    <source>
        <dbReference type="EMBL" id="GGC75482.1"/>
    </source>
</evidence>
<proteinExistence type="predicted"/>
<dbReference type="PROSITE" id="PS51257">
    <property type="entry name" value="PROKAR_LIPOPROTEIN"/>
    <property type="match status" value="1"/>
</dbReference>
<gene>
    <name evidence="3" type="ORF">GCM10011387_31500</name>
</gene>
<dbReference type="EMBL" id="BMIL01000013">
    <property type="protein sequence ID" value="GGC75482.1"/>
    <property type="molecule type" value="Genomic_DNA"/>
</dbReference>
<dbReference type="RefSeq" id="WP_188627903.1">
    <property type="nucleotide sequence ID" value="NZ_BMIL01000013.1"/>
</dbReference>
<dbReference type="Pfam" id="PF14344">
    <property type="entry name" value="DUF4397"/>
    <property type="match status" value="1"/>
</dbReference>
<accession>A0A916UJ46</accession>
<reference evidence="3" key="1">
    <citation type="journal article" date="2014" name="Int. J. Syst. Evol. Microbiol.">
        <title>Complete genome sequence of Corynebacterium casei LMG S-19264T (=DSM 44701T), isolated from a smear-ripened cheese.</title>
        <authorList>
            <consortium name="US DOE Joint Genome Institute (JGI-PGF)"/>
            <person name="Walter F."/>
            <person name="Albersmeier A."/>
            <person name="Kalinowski J."/>
            <person name="Ruckert C."/>
        </authorList>
    </citation>
    <scope>NUCLEOTIDE SEQUENCE</scope>
    <source>
        <strain evidence="3">CGMCC 1.15343</strain>
    </source>
</reference>
<protein>
    <submittedName>
        <fullName evidence="3">Cell wall anchor</fullName>
    </submittedName>
</protein>
<dbReference type="InterPro" id="IPR025510">
    <property type="entry name" value="DUF4397"/>
</dbReference>
<keyword evidence="4" id="KW-1185">Reference proteome</keyword>